<dbReference type="InterPro" id="IPR002314">
    <property type="entry name" value="aa-tRNA-synt_IIb"/>
</dbReference>
<dbReference type="GO" id="GO:0006418">
    <property type="term" value="P:tRNA aminoacylation for protein translation"/>
    <property type="evidence" value="ECO:0007669"/>
    <property type="project" value="InterPro"/>
</dbReference>
<evidence type="ECO:0000259" key="1">
    <source>
        <dbReference type="Pfam" id="PF00587"/>
    </source>
</evidence>
<proteinExistence type="predicted"/>
<protein>
    <recommendedName>
        <fullName evidence="1">Aminoacyl-tRNA synthetase class II (G/ P/ S/T) domain-containing protein</fullName>
    </recommendedName>
</protein>
<sequence length="285" mass="31056">MINGVRQALPLQTAAPGVALFPAQFESVLARLRTDIDDLAAAEDLTVLTAPPVLPRDVVERSGYVREFPHLLGSVHNFGGDASEWLTRRAEAVSGGTWHDRQEIADVVLTPAACYHIYPLLGGTTLTAPARFAVEASCYRHEATTEPGRFRSFRMRELVFIGTPDACVEFRDRWRQRVADWLTSLGLDVVTETATDPFFGPGAKLLSVNQRAQELKFELVAPVADGLRQAVASANCHKDHFGDIFGIELPDGSPAHSACVAFGLERIALAVAYAERDGASRSESR</sequence>
<dbReference type="Gene3D" id="3.30.930.10">
    <property type="entry name" value="Bira Bifunctional Protein, Domain 2"/>
    <property type="match status" value="1"/>
</dbReference>
<evidence type="ECO:0000313" key="3">
    <source>
        <dbReference type="Proteomes" id="UP000530234"/>
    </source>
</evidence>
<dbReference type="GO" id="GO:0004812">
    <property type="term" value="F:aminoacyl-tRNA ligase activity"/>
    <property type="evidence" value="ECO:0007669"/>
    <property type="project" value="InterPro"/>
</dbReference>
<name>A0A7W3SZ66_9ACTN</name>
<dbReference type="RefSeq" id="WP_182659715.1">
    <property type="nucleotide sequence ID" value="NZ_VKHS01000002.1"/>
</dbReference>
<comment type="caution">
    <text evidence="2">The sequence shown here is derived from an EMBL/GenBank/DDBJ whole genome shotgun (WGS) entry which is preliminary data.</text>
</comment>
<evidence type="ECO:0000313" key="2">
    <source>
        <dbReference type="EMBL" id="MBB0228004.1"/>
    </source>
</evidence>
<organism evidence="2 3">
    <name type="scientific">Streptomyces calidiresistens</name>
    <dbReference type="NCBI Taxonomy" id="1485586"/>
    <lineage>
        <taxon>Bacteria</taxon>
        <taxon>Bacillati</taxon>
        <taxon>Actinomycetota</taxon>
        <taxon>Actinomycetes</taxon>
        <taxon>Kitasatosporales</taxon>
        <taxon>Streptomycetaceae</taxon>
        <taxon>Streptomyces</taxon>
    </lineage>
</organism>
<dbReference type="GO" id="GO:0005524">
    <property type="term" value="F:ATP binding"/>
    <property type="evidence" value="ECO:0007669"/>
    <property type="project" value="InterPro"/>
</dbReference>
<dbReference type="InterPro" id="IPR045864">
    <property type="entry name" value="aa-tRNA-synth_II/BPL/LPL"/>
</dbReference>
<dbReference type="SUPFAM" id="SSF55681">
    <property type="entry name" value="Class II aaRS and biotin synthetases"/>
    <property type="match status" value="1"/>
</dbReference>
<accession>A0A7W3SZ66</accession>
<keyword evidence="3" id="KW-1185">Reference proteome</keyword>
<dbReference type="AlphaFoldDB" id="A0A7W3SZ66"/>
<dbReference type="EMBL" id="VKHS01000002">
    <property type="protein sequence ID" value="MBB0228004.1"/>
    <property type="molecule type" value="Genomic_DNA"/>
</dbReference>
<feature type="domain" description="Aminoacyl-tRNA synthetase class II (G/ P/ S/T)" evidence="1">
    <location>
        <begin position="105"/>
        <end position="270"/>
    </location>
</feature>
<dbReference type="Proteomes" id="UP000530234">
    <property type="component" value="Unassembled WGS sequence"/>
</dbReference>
<gene>
    <name evidence="2" type="ORF">FOE67_00365</name>
</gene>
<reference evidence="3" key="1">
    <citation type="submission" date="2019-10" db="EMBL/GenBank/DDBJ databases">
        <title>Streptomyces sp. nov., a novel actinobacterium isolated from alkaline environment.</title>
        <authorList>
            <person name="Golinska P."/>
        </authorList>
    </citation>
    <scope>NUCLEOTIDE SEQUENCE [LARGE SCALE GENOMIC DNA]</scope>
    <source>
        <strain evidence="3">DSM 42108</strain>
    </source>
</reference>
<dbReference type="Pfam" id="PF00587">
    <property type="entry name" value="tRNA-synt_2b"/>
    <property type="match status" value="1"/>
</dbReference>